<evidence type="ECO:0000256" key="1">
    <source>
        <dbReference type="SAM" id="MobiDB-lite"/>
    </source>
</evidence>
<dbReference type="InterPro" id="IPR011652">
    <property type="entry name" value="MORN_2"/>
</dbReference>
<dbReference type="EMBL" id="CP033019">
    <property type="protein sequence ID" value="AYM76399.1"/>
    <property type="molecule type" value="Genomic_DNA"/>
</dbReference>
<protein>
    <submittedName>
        <fullName evidence="3">Toxin-antitoxin system YwqK family antitoxin</fullName>
    </submittedName>
</protein>
<dbReference type="Pfam" id="PF07661">
    <property type="entry name" value="MORN_2"/>
    <property type="match status" value="5"/>
</dbReference>
<organism evidence="3 4">
    <name type="scientific">Janthinobacterium agaricidamnosum</name>
    <dbReference type="NCBI Taxonomy" id="55508"/>
    <lineage>
        <taxon>Bacteria</taxon>
        <taxon>Pseudomonadati</taxon>
        <taxon>Pseudomonadota</taxon>
        <taxon>Betaproteobacteria</taxon>
        <taxon>Burkholderiales</taxon>
        <taxon>Oxalobacteraceae</taxon>
        <taxon>Janthinobacterium</taxon>
    </lineage>
</organism>
<dbReference type="Proteomes" id="UP000279594">
    <property type="component" value="Chromosome"/>
</dbReference>
<sequence>MKIKILCAMLGACLLYPGMAQADIVQRQVLASMASEQDSEGGDVFTIAGTTACGGKQIRMDARSVNLDEAPYDALKADLARHIRSKTPMLVTLKKCPEDASVPIVRQIAACTPAACADGRARLYLHAGFYPIEQEKAPNVLLLPLPKGKLSGTWKVDIYSVADHKLRLSGQVNRADYASGELVGGYVTYFPNGKVEKQVAQDGQGRQHGIGSKYYPDGTLELRGNWRHGMPEGEHQRYHATGKLSETSSYRDGQRLDGPVQTFDENGKPSTSYTLRSGKMEGEMLTYFPNGKVSSRSEMHDGKSNGLTTNYYPDGAVHARMTQVDDLPVGEALEFYPDGKVQSRQRYGDKGGLLSLQRYSPQGVLVLERRWDAQWREQGTSRSWYENGKPEQSIEYVNDRRDGWSRSWREDGSLKSECQYVAGKARGGCSEPLPSQELERKEQAWRAL</sequence>
<reference evidence="3 4" key="1">
    <citation type="submission" date="2018-10" db="EMBL/GenBank/DDBJ databases">
        <title>Effects of UV and annual dynamics of microbial communities in freshwater RAS systems.</title>
        <authorList>
            <person name="Bekkelund A.K."/>
            <person name="Hansen B.R."/>
            <person name="Stokken H."/>
            <person name="Eriksen B.F."/>
            <person name="Kashulin N.A."/>
        </authorList>
    </citation>
    <scope>NUCLEOTIDE SEQUENCE [LARGE SCALE GENOMIC DNA]</scope>
    <source>
        <strain evidence="3 4">BHSEK</strain>
    </source>
</reference>
<accession>A0A3G2EAA3</accession>
<feature type="region of interest" description="Disordered" evidence="1">
    <location>
        <begin position="244"/>
        <end position="275"/>
    </location>
</feature>
<dbReference type="RefSeq" id="WP_121669350.1">
    <property type="nucleotide sequence ID" value="NZ_CP033019.1"/>
</dbReference>
<gene>
    <name evidence="3" type="ORF">D9M09_11835</name>
</gene>
<feature type="region of interest" description="Disordered" evidence="1">
    <location>
        <begin position="425"/>
        <end position="448"/>
    </location>
</feature>
<evidence type="ECO:0000313" key="3">
    <source>
        <dbReference type="EMBL" id="AYM76399.1"/>
    </source>
</evidence>
<dbReference type="AlphaFoldDB" id="A0A3G2EAA3"/>
<feature type="signal peptide" evidence="2">
    <location>
        <begin position="1"/>
        <end position="22"/>
    </location>
</feature>
<proteinExistence type="predicted"/>
<dbReference type="Gene3D" id="2.20.110.10">
    <property type="entry name" value="Histone H3 K4-specific methyltransferase SET7/9 N-terminal domain"/>
    <property type="match status" value="3"/>
</dbReference>
<keyword evidence="4" id="KW-1185">Reference proteome</keyword>
<name>A0A3G2EAA3_9BURK</name>
<feature type="compositionally biased region" description="Basic and acidic residues" evidence="1">
    <location>
        <begin position="437"/>
        <end position="448"/>
    </location>
</feature>
<feature type="chain" id="PRO_5018250812" evidence="2">
    <location>
        <begin position="23"/>
        <end position="448"/>
    </location>
</feature>
<evidence type="ECO:0000256" key="2">
    <source>
        <dbReference type="SAM" id="SignalP"/>
    </source>
</evidence>
<dbReference type="SUPFAM" id="SSF82185">
    <property type="entry name" value="Histone H3 K4-specific methyltransferase SET7/9 N-terminal domain"/>
    <property type="match status" value="3"/>
</dbReference>
<evidence type="ECO:0000313" key="4">
    <source>
        <dbReference type="Proteomes" id="UP000279594"/>
    </source>
</evidence>
<keyword evidence="2" id="KW-0732">Signal</keyword>